<keyword evidence="2" id="KW-0677">Repeat</keyword>
<organism evidence="6 7">
    <name type="scientific">Gryllus longicercus</name>
    <dbReference type="NCBI Taxonomy" id="2509291"/>
    <lineage>
        <taxon>Eukaryota</taxon>
        <taxon>Metazoa</taxon>
        <taxon>Ecdysozoa</taxon>
        <taxon>Arthropoda</taxon>
        <taxon>Hexapoda</taxon>
        <taxon>Insecta</taxon>
        <taxon>Pterygota</taxon>
        <taxon>Neoptera</taxon>
        <taxon>Polyneoptera</taxon>
        <taxon>Orthoptera</taxon>
        <taxon>Ensifera</taxon>
        <taxon>Gryllidea</taxon>
        <taxon>Grylloidea</taxon>
        <taxon>Gryllidae</taxon>
        <taxon>Gryllinae</taxon>
        <taxon>Gryllus</taxon>
    </lineage>
</organism>
<dbReference type="InterPro" id="IPR000618">
    <property type="entry name" value="Insect_cuticle"/>
</dbReference>
<comment type="function">
    <text evidence="3">Component of the cuticle of migratory locust which contains more than 100 different structural proteins.</text>
</comment>
<dbReference type="PROSITE" id="PS00233">
    <property type="entry name" value="CHIT_BIND_RR_1"/>
    <property type="match status" value="1"/>
</dbReference>
<dbReference type="Proteomes" id="UP001378592">
    <property type="component" value="Unassembled WGS sequence"/>
</dbReference>
<evidence type="ECO:0000256" key="5">
    <source>
        <dbReference type="SAM" id="SignalP"/>
    </source>
</evidence>
<keyword evidence="1 4" id="KW-0193">Cuticle</keyword>
<evidence type="ECO:0008006" key="8">
    <source>
        <dbReference type="Google" id="ProtNLM"/>
    </source>
</evidence>
<protein>
    <recommendedName>
        <fullName evidence="8">Cuticular protein</fullName>
    </recommendedName>
</protein>
<dbReference type="PRINTS" id="PR00947">
    <property type="entry name" value="CUTICLE"/>
</dbReference>
<evidence type="ECO:0000313" key="6">
    <source>
        <dbReference type="EMBL" id="KAK7794560.1"/>
    </source>
</evidence>
<proteinExistence type="predicted"/>
<dbReference type="AlphaFoldDB" id="A0AAN9Z4D4"/>
<dbReference type="InterPro" id="IPR031311">
    <property type="entry name" value="CHIT_BIND_RR_consensus"/>
</dbReference>
<accession>A0AAN9Z4D4</accession>
<dbReference type="PANTHER" id="PTHR12236">
    <property type="entry name" value="STRUCTURAL CONTITUENT OF CUTICLE"/>
    <property type="match status" value="1"/>
</dbReference>
<name>A0AAN9Z4D4_9ORTH</name>
<evidence type="ECO:0000256" key="4">
    <source>
        <dbReference type="PROSITE-ProRule" id="PRU00497"/>
    </source>
</evidence>
<dbReference type="Pfam" id="PF00379">
    <property type="entry name" value="Chitin_bind_4"/>
    <property type="match status" value="1"/>
</dbReference>
<evidence type="ECO:0000256" key="3">
    <source>
        <dbReference type="ARBA" id="ARBA00037307"/>
    </source>
</evidence>
<dbReference type="PANTHER" id="PTHR12236:SF80">
    <property type="entry name" value="CUTICULAR PROTEIN 62BC, ISOFORM A"/>
    <property type="match status" value="1"/>
</dbReference>
<feature type="signal peptide" evidence="5">
    <location>
        <begin position="1"/>
        <end position="21"/>
    </location>
</feature>
<evidence type="ECO:0000256" key="1">
    <source>
        <dbReference type="ARBA" id="ARBA00022460"/>
    </source>
</evidence>
<feature type="chain" id="PRO_5042885664" description="Cuticular protein" evidence="5">
    <location>
        <begin position="22"/>
        <end position="158"/>
    </location>
</feature>
<dbReference type="GO" id="GO:0042302">
    <property type="term" value="F:structural constituent of cuticle"/>
    <property type="evidence" value="ECO:0007669"/>
    <property type="project" value="UniProtKB-UniRule"/>
</dbReference>
<keyword evidence="7" id="KW-1185">Reference proteome</keyword>
<evidence type="ECO:0000313" key="7">
    <source>
        <dbReference type="Proteomes" id="UP001378592"/>
    </source>
</evidence>
<dbReference type="PROSITE" id="PS51155">
    <property type="entry name" value="CHIT_BIND_RR_2"/>
    <property type="match status" value="1"/>
</dbReference>
<comment type="caution">
    <text evidence="6">The sequence shown here is derived from an EMBL/GenBank/DDBJ whole genome shotgun (WGS) entry which is preliminary data.</text>
</comment>
<dbReference type="InterPro" id="IPR051217">
    <property type="entry name" value="Insect_Cuticle_Struc_Prot"/>
</dbReference>
<evidence type="ECO:0000256" key="2">
    <source>
        <dbReference type="ARBA" id="ARBA00022737"/>
    </source>
</evidence>
<dbReference type="GO" id="GO:0005615">
    <property type="term" value="C:extracellular space"/>
    <property type="evidence" value="ECO:0007669"/>
    <property type="project" value="TreeGrafter"/>
</dbReference>
<sequence>MQSAQLLAVCALAAAAAVARAGVIGSADGHALLAGDYGGIDQGGYEGAYAHGYAGDYYAHPSYKFEYAVHDPHTGDVKSQSEHREGGVVKGHYSLVEPDGSVRTVEYTADPHNGFNAVVKKSGHALHPAAPAPAPAPAHASHVYAYGHAYGHDFDLRR</sequence>
<dbReference type="EMBL" id="JAZDUA010000329">
    <property type="protein sequence ID" value="KAK7794560.1"/>
    <property type="molecule type" value="Genomic_DNA"/>
</dbReference>
<dbReference type="GO" id="GO:0031012">
    <property type="term" value="C:extracellular matrix"/>
    <property type="evidence" value="ECO:0007669"/>
    <property type="project" value="TreeGrafter"/>
</dbReference>
<reference evidence="6 7" key="1">
    <citation type="submission" date="2024-03" db="EMBL/GenBank/DDBJ databases">
        <title>The genome assembly and annotation of the cricket Gryllus longicercus Weissman &amp; Gray.</title>
        <authorList>
            <person name="Szrajer S."/>
            <person name="Gray D."/>
            <person name="Ylla G."/>
        </authorList>
    </citation>
    <scope>NUCLEOTIDE SEQUENCE [LARGE SCALE GENOMIC DNA]</scope>
    <source>
        <strain evidence="6">DAG 2021-001</strain>
        <tissue evidence="6">Whole body minus gut</tissue>
    </source>
</reference>
<gene>
    <name evidence="6" type="ORF">R5R35_005087</name>
</gene>
<keyword evidence="5" id="KW-0732">Signal</keyword>